<dbReference type="AlphaFoldDB" id="A0A239A2V4"/>
<dbReference type="EMBL" id="FZNN01000059">
    <property type="protein sequence ID" value="SNR89641.1"/>
    <property type="molecule type" value="Genomic_DNA"/>
</dbReference>
<evidence type="ECO:0000313" key="1">
    <source>
        <dbReference type="EMBL" id="SNR89641.1"/>
    </source>
</evidence>
<accession>A0A239A2V4</accession>
<protein>
    <submittedName>
        <fullName evidence="1">Uncharacterized protein</fullName>
    </submittedName>
</protein>
<name>A0A239A2V4_9RHOB</name>
<dbReference type="Proteomes" id="UP000198417">
    <property type="component" value="Unassembled WGS sequence"/>
</dbReference>
<sequence>MVWSREALIGYLYGQGAKTRENDGRKFAVPTTATHLLGGTGFPAGLFTDSRNEELSAIIFTNACAISKLSRVSISSGADTKGLRYTRIGNFFDRTPGALKGIPFCLDITSEEYKTLWPQHYEPWCAEMEVFHNPFARYPFPKALLPEVTHWFELGGEIVCESFYETSILWSQTIIQKQSDRIITLDDFVADPT</sequence>
<reference evidence="1 2" key="1">
    <citation type="submission" date="2017-06" db="EMBL/GenBank/DDBJ databases">
        <authorList>
            <person name="Kim H.J."/>
            <person name="Triplett B.A."/>
        </authorList>
    </citation>
    <scope>NUCLEOTIDE SEQUENCE [LARGE SCALE GENOMIC DNA]</scope>
    <source>
        <strain evidence="1 2">DSM 29052</strain>
    </source>
</reference>
<gene>
    <name evidence="1" type="ORF">SAMN06265370_1592</name>
</gene>
<organism evidence="1 2">
    <name type="scientific">Puniceibacterium sediminis</name>
    <dbReference type="NCBI Taxonomy" id="1608407"/>
    <lineage>
        <taxon>Bacteria</taxon>
        <taxon>Pseudomonadati</taxon>
        <taxon>Pseudomonadota</taxon>
        <taxon>Alphaproteobacteria</taxon>
        <taxon>Rhodobacterales</taxon>
        <taxon>Paracoccaceae</taxon>
        <taxon>Puniceibacterium</taxon>
    </lineage>
</organism>
<evidence type="ECO:0000313" key="2">
    <source>
        <dbReference type="Proteomes" id="UP000198417"/>
    </source>
</evidence>
<keyword evidence="2" id="KW-1185">Reference proteome</keyword>
<proteinExistence type="predicted"/>